<dbReference type="EMBL" id="BSTK01000018">
    <property type="protein sequence ID" value="GLY90809.1"/>
    <property type="molecule type" value="Genomic_DNA"/>
</dbReference>
<evidence type="ECO:0000256" key="1">
    <source>
        <dbReference type="SAM" id="MobiDB-lite"/>
    </source>
</evidence>
<feature type="compositionally biased region" description="Low complexity" evidence="1">
    <location>
        <begin position="27"/>
        <end position="37"/>
    </location>
</feature>
<accession>A0A9W6SC07</accession>
<proteinExistence type="predicted"/>
<dbReference type="Proteomes" id="UP001165074">
    <property type="component" value="Unassembled WGS sequence"/>
</dbReference>
<organism evidence="2 3">
    <name type="scientific">Actinoallomurus iriomotensis</name>
    <dbReference type="NCBI Taxonomy" id="478107"/>
    <lineage>
        <taxon>Bacteria</taxon>
        <taxon>Bacillati</taxon>
        <taxon>Actinomycetota</taxon>
        <taxon>Actinomycetes</taxon>
        <taxon>Streptosporangiales</taxon>
        <taxon>Thermomonosporaceae</taxon>
        <taxon>Actinoallomurus</taxon>
    </lineage>
</organism>
<evidence type="ECO:0000313" key="2">
    <source>
        <dbReference type="EMBL" id="GLY90809.1"/>
    </source>
</evidence>
<name>A0A9W6SC07_9ACTN</name>
<dbReference type="AlphaFoldDB" id="A0A9W6SC07"/>
<keyword evidence="3" id="KW-1185">Reference proteome</keyword>
<reference evidence="2" key="1">
    <citation type="submission" date="2023-03" db="EMBL/GenBank/DDBJ databases">
        <title>Actinoallomurus iriomotensis NBRC 103684.</title>
        <authorList>
            <person name="Ichikawa N."/>
            <person name="Sato H."/>
            <person name="Tonouchi N."/>
        </authorList>
    </citation>
    <scope>NUCLEOTIDE SEQUENCE</scope>
    <source>
        <strain evidence="2">NBRC 103684</strain>
    </source>
</reference>
<gene>
    <name evidence="2" type="ORF">Airi02_087380</name>
</gene>
<comment type="caution">
    <text evidence="2">The sequence shown here is derived from an EMBL/GenBank/DDBJ whole genome shotgun (WGS) entry which is preliminary data.</text>
</comment>
<evidence type="ECO:0000313" key="3">
    <source>
        <dbReference type="Proteomes" id="UP001165074"/>
    </source>
</evidence>
<protein>
    <submittedName>
        <fullName evidence="2">Uncharacterized protein</fullName>
    </submittedName>
</protein>
<feature type="region of interest" description="Disordered" evidence="1">
    <location>
        <begin position="20"/>
        <end position="46"/>
    </location>
</feature>
<sequence>MLTPGTPAATTLPACCTNVDRDGGGADDATGTAAAGAMGSARHTSADPTTMAAAGLEILMLAKLVTCHHRHTGVSPLT</sequence>